<evidence type="ECO:0000256" key="10">
    <source>
        <dbReference type="ARBA" id="ARBA00022692"/>
    </source>
</evidence>
<dbReference type="GO" id="GO:0005886">
    <property type="term" value="C:plasma membrane"/>
    <property type="evidence" value="ECO:0007669"/>
    <property type="project" value="UniProtKB-SubCell"/>
</dbReference>
<dbReference type="Proteomes" id="UP000886339">
    <property type="component" value="Unassembled WGS sequence"/>
</dbReference>
<dbReference type="InterPro" id="IPR003920">
    <property type="entry name" value="Cell_synth_B"/>
</dbReference>
<comment type="subunit">
    <text evidence="5 15">Tightly associated with the cellulose synthase catalytic subunit.</text>
</comment>
<comment type="caution">
    <text evidence="16">The sequence shown here is derived from an EMBL/GenBank/DDBJ whole genome shotgun (WGS) entry which is preliminary data.</text>
</comment>
<gene>
    <name evidence="16" type="ORF">ENJ12_03050</name>
</gene>
<dbReference type="AlphaFoldDB" id="A0A831RV59"/>
<dbReference type="PANTHER" id="PTHR39083:SF1">
    <property type="entry name" value="CYCLIC DI-GMP-BINDING PROTEIN"/>
    <property type="match status" value="1"/>
</dbReference>
<keyword evidence="7 15" id="KW-1003">Cell membrane</keyword>
<dbReference type="UniPathway" id="UPA00694"/>
<feature type="transmembrane region" description="Helical" evidence="15">
    <location>
        <begin position="552"/>
        <end position="573"/>
    </location>
</feature>
<keyword evidence="11 15" id="KW-0135">Cellulose biosynthesis</keyword>
<evidence type="ECO:0000256" key="6">
    <source>
        <dbReference type="ARBA" id="ARBA00021844"/>
    </source>
</evidence>
<dbReference type="GO" id="GO:0030244">
    <property type="term" value="P:cellulose biosynthetic process"/>
    <property type="evidence" value="ECO:0007669"/>
    <property type="project" value="UniProtKB-KW"/>
</dbReference>
<comment type="pathway">
    <text evidence="3 15">Glycan metabolism; bacterial cellulose biosynthesis.</text>
</comment>
<evidence type="ECO:0000256" key="14">
    <source>
        <dbReference type="ARBA" id="ARBA00033444"/>
    </source>
</evidence>
<evidence type="ECO:0000256" key="12">
    <source>
        <dbReference type="ARBA" id="ARBA00022989"/>
    </source>
</evidence>
<comment type="function">
    <text evidence="1 15">Binds the cellulose synthase activator, bis-(3'-5') cyclic diguanylic acid (c-di-GMP).</text>
</comment>
<dbReference type="Gene3D" id="2.60.120.260">
    <property type="entry name" value="Galactose-binding domain-like"/>
    <property type="match status" value="1"/>
</dbReference>
<reference evidence="16" key="1">
    <citation type="journal article" date="2020" name="mSystems">
        <title>Genome- and Community-Level Interaction Insights into Carbon Utilization and Element Cycling Functions of Hydrothermarchaeota in Hydrothermal Sediment.</title>
        <authorList>
            <person name="Zhou Z."/>
            <person name="Liu Y."/>
            <person name="Xu W."/>
            <person name="Pan J."/>
            <person name="Luo Z.H."/>
            <person name="Li M."/>
        </authorList>
    </citation>
    <scope>NUCLEOTIDE SEQUENCE [LARGE SCALE GENOMIC DNA]</scope>
    <source>
        <strain evidence="16">HyVt-458</strain>
    </source>
</reference>
<feature type="non-terminal residue" evidence="16">
    <location>
        <position position="1"/>
    </location>
</feature>
<comment type="subcellular location">
    <subcellularLocation>
        <location evidence="2">Cell inner membrane</location>
        <topology evidence="2">Single-pass membrane protein</topology>
    </subcellularLocation>
</comment>
<evidence type="ECO:0000256" key="2">
    <source>
        <dbReference type="ARBA" id="ARBA00004377"/>
    </source>
</evidence>
<keyword evidence="8 15" id="KW-0997">Cell inner membrane</keyword>
<keyword evidence="10 15" id="KW-0812">Transmembrane</keyword>
<keyword evidence="13 15" id="KW-0472">Membrane</keyword>
<keyword evidence="12 15" id="KW-1133">Transmembrane helix</keyword>
<dbReference type="PRINTS" id="PR01440">
    <property type="entry name" value="CELLSNTHASEB"/>
</dbReference>
<name>A0A831RV59_9GAMM</name>
<sequence>ELLLEVQPVAQAADLAYFPEPFFDPRNLQRLDLPFIFAAGASHETLAAAAELASWFGIRAAWRGARIEALVDRLPERYGIVFTTNDLMPQFLEQRPPVTGPVIEIMDHPENRWGKLLLVRGRDTKDLRTAVHAMVLGEATFSGTSVEVSDSVLLKERQPYDAPSWVRLDRPVKFGELVGNRQALQVSGHQPGAIRIDLRIPDDLFTWRSAGIPLKLKYRYSAPRMADESRLTVKLNDQFLTAFNLRQSGQGGIKEGVTIPLFSELLSSANKLLLPAFGMKHRNQLQFQFSFGYHQNAGCSNHTLDNLQAAIDDDSEIDLTGFPHYTALPNLRFFANSGYPFTRLADLSETVAVLDQQPTAEEISTLLTMAGRLGESTGFPATRLQVVAPSEATKLKDHEILIVGSRAASPLMERWGIDPAASLGKLGTISTPSLVVTPLYDWFGFSTGPDPSPAARTRVKPGGPLAAIVGFESPETPKRSVVALMSNKPGNLHLLLDALENPEAVSAMHGSAVFIRGAKAASSDSVLVGNTYVVGELSLWNRIRFYFSLHPLLLISLTVVVTLIVAFILWRLLRGAARRRMEAGEDDQ</sequence>
<evidence type="ECO:0000256" key="15">
    <source>
        <dbReference type="RuleBase" id="RU365021"/>
    </source>
</evidence>
<dbReference type="InterPro" id="IPR018513">
    <property type="entry name" value="Cell_synthase_bac"/>
</dbReference>
<dbReference type="Pfam" id="PF03170">
    <property type="entry name" value="BcsB"/>
    <property type="match status" value="1"/>
</dbReference>
<keyword evidence="9 15" id="KW-0973">c-di-GMP</keyword>
<dbReference type="EMBL" id="DRLF01000113">
    <property type="protein sequence ID" value="HEC05802.1"/>
    <property type="molecule type" value="Genomic_DNA"/>
</dbReference>
<evidence type="ECO:0000256" key="8">
    <source>
        <dbReference type="ARBA" id="ARBA00022519"/>
    </source>
</evidence>
<evidence type="ECO:0000256" key="1">
    <source>
        <dbReference type="ARBA" id="ARBA00002057"/>
    </source>
</evidence>
<evidence type="ECO:0000256" key="3">
    <source>
        <dbReference type="ARBA" id="ARBA00005186"/>
    </source>
</evidence>
<evidence type="ECO:0000256" key="5">
    <source>
        <dbReference type="ARBA" id="ARBA00011437"/>
    </source>
</evidence>
<evidence type="ECO:0000256" key="13">
    <source>
        <dbReference type="ARBA" id="ARBA00023136"/>
    </source>
</evidence>
<organism evidence="16">
    <name type="scientific">Thiolapillus brandeum</name>
    <dbReference type="NCBI Taxonomy" id="1076588"/>
    <lineage>
        <taxon>Bacteria</taxon>
        <taxon>Pseudomonadati</taxon>
        <taxon>Pseudomonadota</taxon>
        <taxon>Gammaproteobacteria</taxon>
        <taxon>Chromatiales</taxon>
        <taxon>Sedimenticolaceae</taxon>
        <taxon>Thiolapillus</taxon>
    </lineage>
</organism>
<evidence type="ECO:0000256" key="4">
    <source>
        <dbReference type="ARBA" id="ARBA00010714"/>
    </source>
</evidence>
<dbReference type="PANTHER" id="PTHR39083">
    <property type="entry name" value="CYCLIC DI-GMP-BINDING PROTEIN"/>
    <property type="match status" value="1"/>
</dbReference>
<evidence type="ECO:0000313" key="16">
    <source>
        <dbReference type="EMBL" id="HEC05802.1"/>
    </source>
</evidence>
<protein>
    <recommendedName>
        <fullName evidence="6 15">Cyclic di-GMP-binding protein</fullName>
    </recommendedName>
    <alternativeName>
        <fullName evidence="14 15">Cellulose synthase regulatory subunit</fullName>
    </alternativeName>
</protein>
<evidence type="ECO:0000256" key="7">
    <source>
        <dbReference type="ARBA" id="ARBA00022475"/>
    </source>
</evidence>
<evidence type="ECO:0000256" key="9">
    <source>
        <dbReference type="ARBA" id="ARBA00022636"/>
    </source>
</evidence>
<dbReference type="GO" id="GO:0006011">
    <property type="term" value="P:UDP-alpha-D-glucose metabolic process"/>
    <property type="evidence" value="ECO:0007669"/>
    <property type="project" value="InterPro"/>
</dbReference>
<comment type="similarity">
    <text evidence="4 15">Belongs to the AcsB/BcsB family.</text>
</comment>
<accession>A0A831RV59</accession>
<proteinExistence type="inferred from homology"/>
<evidence type="ECO:0000256" key="11">
    <source>
        <dbReference type="ARBA" id="ARBA00022916"/>
    </source>
</evidence>